<protein>
    <submittedName>
        <fullName evidence="2">Uncharacterized protein</fullName>
    </submittedName>
</protein>
<proteinExistence type="predicted"/>
<keyword evidence="3" id="KW-1185">Reference proteome</keyword>
<dbReference type="RefSeq" id="WP_126472219.1">
    <property type="nucleotide sequence ID" value="NZ_RXOE01000005.1"/>
</dbReference>
<dbReference type="OrthoDB" id="9880446at2"/>
<evidence type="ECO:0000256" key="1">
    <source>
        <dbReference type="SAM" id="MobiDB-lite"/>
    </source>
</evidence>
<organism evidence="2 3">
    <name type="scientific">Variovorax gossypii</name>
    <dbReference type="NCBI Taxonomy" id="1679495"/>
    <lineage>
        <taxon>Bacteria</taxon>
        <taxon>Pseudomonadati</taxon>
        <taxon>Pseudomonadota</taxon>
        <taxon>Betaproteobacteria</taxon>
        <taxon>Burkholderiales</taxon>
        <taxon>Comamonadaceae</taxon>
        <taxon>Variovorax</taxon>
    </lineage>
</organism>
<evidence type="ECO:0000313" key="3">
    <source>
        <dbReference type="Proteomes" id="UP000267418"/>
    </source>
</evidence>
<feature type="region of interest" description="Disordered" evidence="1">
    <location>
        <begin position="52"/>
        <end position="76"/>
    </location>
</feature>
<dbReference type="Proteomes" id="UP000267418">
    <property type="component" value="Unassembled WGS sequence"/>
</dbReference>
<accession>A0A3S0GZH2</accession>
<evidence type="ECO:0000313" key="2">
    <source>
        <dbReference type="EMBL" id="RTQ32964.1"/>
    </source>
</evidence>
<name>A0A3S0GZH2_9BURK</name>
<gene>
    <name evidence="2" type="ORF">EJP69_19915</name>
</gene>
<comment type="caution">
    <text evidence="2">The sequence shown here is derived from an EMBL/GenBank/DDBJ whole genome shotgun (WGS) entry which is preliminary data.</text>
</comment>
<sequence length="76" mass="8299">MSDDRGATEKPAPGFWRKLMLALEGMDESCVADLESRIRMLEVEVARLGDIERRRGSASPHDATWSASDASGSMTS</sequence>
<dbReference type="AlphaFoldDB" id="A0A3S0GZH2"/>
<reference evidence="2 3" key="1">
    <citation type="submission" date="2018-12" db="EMBL/GenBank/DDBJ databases">
        <title>The genome of Variovorax gossypii DSM 100435.</title>
        <authorList>
            <person name="Gao J."/>
            <person name="Sun J."/>
        </authorList>
    </citation>
    <scope>NUCLEOTIDE SEQUENCE [LARGE SCALE GENOMIC DNA]</scope>
    <source>
        <strain evidence="2 3">DSM 100435</strain>
    </source>
</reference>
<feature type="compositionally biased region" description="Polar residues" evidence="1">
    <location>
        <begin position="65"/>
        <end position="76"/>
    </location>
</feature>
<dbReference type="EMBL" id="RXOE01000005">
    <property type="protein sequence ID" value="RTQ32964.1"/>
    <property type="molecule type" value="Genomic_DNA"/>
</dbReference>